<accession>A0A401ZG29</accession>
<keyword evidence="3" id="KW-1185">Reference proteome</keyword>
<feature type="domain" description="CHAT" evidence="1">
    <location>
        <begin position="76"/>
        <end position="351"/>
    </location>
</feature>
<dbReference type="Proteomes" id="UP000287224">
    <property type="component" value="Unassembled WGS sequence"/>
</dbReference>
<dbReference type="InterPro" id="IPR024983">
    <property type="entry name" value="CHAT_dom"/>
</dbReference>
<organism evidence="2 3">
    <name type="scientific">Dictyobacter aurantiacus</name>
    <dbReference type="NCBI Taxonomy" id="1936993"/>
    <lineage>
        <taxon>Bacteria</taxon>
        <taxon>Bacillati</taxon>
        <taxon>Chloroflexota</taxon>
        <taxon>Ktedonobacteria</taxon>
        <taxon>Ktedonobacterales</taxon>
        <taxon>Dictyobacteraceae</taxon>
        <taxon>Dictyobacter</taxon>
    </lineage>
</organism>
<evidence type="ECO:0000259" key="1">
    <source>
        <dbReference type="Pfam" id="PF12770"/>
    </source>
</evidence>
<sequence length="608" mass="68788">MVYVNIDIKVQQDVEESHSYLVAATTRGRRGITEQGRFSLSPEVWRDVEPSLRAVKARDSEAQEHAQKVRDFGKYLFNCLITGNIRHLYESKKQEALRQAKVLRLQLILEPLELVSLPWELLFDEHHAEYLCLTQQPRTILTRSIKEGWSSGHSRSQVRSSLRIVGIVAAPRDRPVVGEREKKTIEQALQPLIDRNQVILTWKPGKYTELPDLRYSDRIDIFHFIGHGGFDENSRQGYLEFEDDKHLSRAISAEKFRLSLYPGTQLIVLNACETARGDYSNIAHSLASQGIPAVVAMQFKILDSASHRFAKMFYTLLAKGLTIDEAIAEARYDIHNASDDSDSLDWAAPLLYVNSSNILSFRLIEDTPLPAVDSTMNRETIELINQDTPLPAVDSTINREAISIPDADVPASLQPSENVDLPPLPQPHKKRQFARAAQQWKGLPLWGKIGAVALSLILIASAIAGMNFKKIGGLDVTSYCIHLSYEEAVEVTGKWYCTGASLTIDMAQACDWQYHENNLTADSQDPNNPISALCYDPQKHLMGGIRDMKGYCVSMGYDTFNEGKTINDWECIHQQEIDMTQACSWQYSRIYVQARKDNNDWECYSFFG</sequence>
<comment type="caution">
    <text evidence="2">The sequence shown here is derived from an EMBL/GenBank/DDBJ whole genome shotgun (WGS) entry which is preliminary data.</text>
</comment>
<evidence type="ECO:0000313" key="3">
    <source>
        <dbReference type="Proteomes" id="UP000287224"/>
    </source>
</evidence>
<dbReference type="AlphaFoldDB" id="A0A401ZG29"/>
<dbReference type="EMBL" id="BIFQ01000001">
    <property type="protein sequence ID" value="GCE05844.1"/>
    <property type="molecule type" value="Genomic_DNA"/>
</dbReference>
<evidence type="ECO:0000313" key="2">
    <source>
        <dbReference type="EMBL" id="GCE05844.1"/>
    </source>
</evidence>
<dbReference type="Pfam" id="PF12770">
    <property type="entry name" value="CHAT"/>
    <property type="match status" value="1"/>
</dbReference>
<name>A0A401ZG29_9CHLR</name>
<gene>
    <name evidence="2" type="ORF">KDAU_31730</name>
</gene>
<protein>
    <recommendedName>
        <fullName evidence="1">CHAT domain-containing protein</fullName>
    </recommendedName>
</protein>
<reference evidence="3" key="1">
    <citation type="submission" date="2018-12" db="EMBL/GenBank/DDBJ databases">
        <title>Tengunoibacter tsumagoiensis gen. nov., sp. nov., Dictyobacter kobayashii sp. nov., D. alpinus sp. nov., and D. joshuensis sp. nov. and description of Dictyobacteraceae fam. nov. within the order Ktedonobacterales isolated from Tengu-no-mugimeshi.</title>
        <authorList>
            <person name="Wang C.M."/>
            <person name="Zheng Y."/>
            <person name="Sakai Y."/>
            <person name="Toyoda A."/>
            <person name="Minakuchi Y."/>
            <person name="Abe K."/>
            <person name="Yokota A."/>
            <person name="Yabe S."/>
        </authorList>
    </citation>
    <scope>NUCLEOTIDE SEQUENCE [LARGE SCALE GENOMIC DNA]</scope>
    <source>
        <strain evidence="3">S-27</strain>
    </source>
</reference>
<proteinExistence type="predicted"/>